<dbReference type="CDD" id="cd18808">
    <property type="entry name" value="SF1_C_Upf1"/>
    <property type="match status" value="1"/>
</dbReference>
<sequence length="329" mass="37648">MKYRKEDCGIWLVAQSNVAVKHIAEKLADIGFLNFKILVSQDFHFEWHEHLYKKIECNVICSDEFADSDIGTERLLLGSKVIICTLGLLSTQRLVASGYTRLVPVETVIIDEASQIELGDYLPLLARFGRDIKKLVFIGDDKQHRMPKPIGWFISKHVYDGRLKTIHNESSRRSCVLVDISHGQESRSGNSWVIGNAREVDAAVVVARKLYSEGKKYRIITPYDAQRNLLERRLEDATLPWEDKCFNVDSFQGNEDDYIIISVVRSDKIGFLTNSRRTNVMLSRCKRGMIICTNRAFLEGKAKSSLMGKLAKEWADGWISWRDILQGKF</sequence>
<dbReference type="InterPro" id="IPR047187">
    <property type="entry name" value="SF1_C_Upf1"/>
</dbReference>
<dbReference type="STRING" id="1314783.A0A165KQR8"/>
<dbReference type="OrthoDB" id="6513042at2759"/>
<dbReference type="AlphaFoldDB" id="A0A165KQR8"/>
<keyword evidence="3" id="KW-1185">Reference proteome</keyword>
<proteinExistence type="predicted"/>
<dbReference type="Pfam" id="PF13087">
    <property type="entry name" value="AAA_12"/>
    <property type="match status" value="1"/>
</dbReference>
<evidence type="ECO:0000259" key="1">
    <source>
        <dbReference type="Pfam" id="PF13087"/>
    </source>
</evidence>
<dbReference type="SUPFAM" id="SSF52540">
    <property type="entry name" value="P-loop containing nucleoside triphosphate hydrolases"/>
    <property type="match status" value="1"/>
</dbReference>
<dbReference type="Gene3D" id="3.40.50.300">
    <property type="entry name" value="P-loop containing nucleotide triphosphate hydrolases"/>
    <property type="match status" value="2"/>
</dbReference>
<dbReference type="InterPro" id="IPR041679">
    <property type="entry name" value="DNA2/NAM7-like_C"/>
</dbReference>
<dbReference type="PANTHER" id="PTHR10887">
    <property type="entry name" value="DNA2/NAM7 HELICASE FAMILY"/>
    <property type="match status" value="1"/>
</dbReference>
<evidence type="ECO:0000313" key="3">
    <source>
        <dbReference type="Proteomes" id="UP000076727"/>
    </source>
</evidence>
<dbReference type="PANTHER" id="PTHR10887:SF495">
    <property type="entry name" value="HELICASE SENATAXIN ISOFORM X1-RELATED"/>
    <property type="match status" value="1"/>
</dbReference>
<organism evidence="2 3">
    <name type="scientific">Daedalea quercina L-15889</name>
    <dbReference type="NCBI Taxonomy" id="1314783"/>
    <lineage>
        <taxon>Eukaryota</taxon>
        <taxon>Fungi</taxon>
        <taxon>Dikarya</taxon>
        <taxon>Basidiomycota</taxon>
        <taxon>Agaricomycotina</taxon>
        <taxon>Agaricomycetes</taxon>
        <taxon>Polyporales</taxon>
        <taxon>Fomitopsis</taxon>
    </lineage>
</organism>
<reference evidence="2 3" key="1">
    <citation type="journal article" date="2016" name="Mol. Biol. Evol.">
        <title>Comparative Genomics of Early-Diverging Mushroom-Forming Fungi Provides Insights into the Origins of Lignocellulose Decay Capabilities.</title>
        <authorList>
            <person name="Nagy L.G."/>
            <person name="Riley R."/>
            <person name="Tritt A."/>
            <person name="Adam C."/>
            <person name="Daum C."/>
            <person name="Floudas D."/>
            <person name="Sun H."/>
            <person name="Yadav J.S."/>
            <person name="Pangilinan J."/>
            <person name="Larsson K.H."/>
            <person name="Matsuura K."/>
            <person name="Barry K."/>
            <person name="Labutti K."/>
            <person name="Kuo R."/>
            <person name="Ohm R.A."/>
            <person name="Bhattacharya S.S."/>
            <person name="Shirouzu T."/>
            <person name="Yoshinaga Y."/>
            <person name="Martin F.M."/>
            <person name="Grigoriev I.V."/>
            <person name="Hibbett D.S."/>
        </authorList>
    </citation>
    <scope>NUCLEOTIDE SEQUENCE [LARGE SCALE GENOMIC DNA]</scope>
    <source>
        <strain evidence="2 3">L-15889</strain>
    </source>
</reference>
<accession>A0A165KQR8</accession>
<protein>
    <recommendedName>
        <fullName evidence="1">DNA2/NAM7 helicase-like C-terminal domain-containing protein</fullName>
    </recommendedName>
</protein>
<dbReference type="Proteomes" id="UP000076727">
    <property type="component" value="Unassembled WGS sequence"/>
</dbReference>
<evidence type="ECO:0000313" key="2">
    <source>
        <dbReference type="EMBL" id="KZT63465.1"/>
    </source>
</evidence>
<gene>
    <name evidence="2" type="ORF">DAEQUDRAFT_680352</name>
</gene>
<feature type="domain" description="DNA2/NAM7 helicase-like C-terminal" evidence="1">
    <location>
        <begin position="141"/>
        <end position="295"/>
    </location>
</feature>
<name>A0A165KQR8_9APHY</name>
<dbReference type="InterPro" id="IPR027417">
    <property type="entry name" value="P-loop_NTPase"/>
</dbReference>
<dbReference type="EMBL" id="KV429182">
    <property type="protein sequence ID" value="KZT63465.1"/>
    <property type="molecule type" value="Genomic_DNA"/>
</dbReference>
<dbReference type="InterPro" id="IPR045055">
    <property type="entry name" value="DNA2/NAM7-like"/>
</dbReference>